<dbReference type="Gene3D" id="3.40.1090.10">
    <property type="entry name" value="Cytosolic phospholipase A2 catalytic domain"/>
    <property type="match status" value="1"/>
</dbReference>
<dbReference type="Pfam" id="PF00931">
    <property type="entry name" value="NB-ARC"/>
    <property type="match status" value="1"/>
</dbReference>
<dbReference type="AlphaFoldDB" id="S3CEA2"/>
<evidence type="ECO:0000256" key="4">
    <source>
        <dbReference type="PROSITE-ProRule" id="PRU01161"/>
    </source>
</evidence>
<protein>
    <submittedName>
        <fullName evidence="6">FabD/lysophospholipase-like protein</fullName>
    </submittedName>
</protein>
<dbReference type="HOGENOM" id="CLU_000288_125_6_1"/>
<dbReference type="STRING" id="1116229.S3CEA2"/>
<feature type="active site" description="Proton acceptor" evidence="4">
    <location>
        <position position="204"/>
    </location>
</feature>
<dbReference type="Proteomes" id="UP000016922">
    <property type="component" value="Unassembled WGS sequence"/>
</dbReference>
<dbReference type="InterPro" id="IPR002182">
    <property type="entry name" value="NB-ARC"/>
</dbReference>
<keyword evidence="2 4" id="KW-0442">Lipid degradation</keyword>
<dbReference type="InterPro" id="IPR002641">
    <property type="entry name" value="PNPLA_dom"/>
</dbReference>
<feature type="domain" description="PNPLA" evidence="5">
    <location>
        <begin position="13"/>
        <end position="217"/>
    </location>
</feature>
<dbReference type="EMBL" id="KE145373">
    <property type="protein sequence ID" value="EPE24787.1"/>
    <property type="molecule type" value="Genomic_DNA"/>
</dbReference>
<evidence type="ECO:0000256" key="1">
    <source>
        <dbReference type="ARBA" id="ARBA00022801"/>
    </source>
</evidence>
<feature type="active site" description="Nucleophile" evidence="4">
    <location>
        <position position="59"/>
    </location>
</feature>
<keyword evidence="1 4" id="KW-0378">Hydrolase</keyword>
<dbReference type="PROSITE" id="PS51635">
    <property type="entry name" value="PNPLA"/>
    <property type="match status" value="1"/>
</dbReference>
<dbReference type="PANTHER" id="PTHR24185:SF1">
    <property type="entry name" value="CALCIUM-INDEPENDENT PHOSPHOLIPASE A2-GAMMA"/>
    <property type="match status" value="1"/>
</dbReference>
<dbReference type="OrthoDB" id="1577640at2759"/>
<gene>
    <name evidence="6" type="ORF">GLAREA_08640</name>
</gene>
<dbReference type="eggNOG" id="KOG0513">
    <property type="taxonomic scope" value="Eukaryota"/>
</dbReference>
<dbReference type="InterPro" id="IPR027417">
    <property type="entry name" value="P-loop_NTPase"/>
</dbReference>
<feature type="short sequence motif" description="GXGXXG" evidence="4">
    <location>
        <begin position="17"/>
        <end position="22"/>
    </location>
</feature>
<evidence type="ECO:0000256" key="3">
    <source>
        <dbReference type="ARBA" id="ARBA00023098"/>
    </source>
</evidence>
<keyword evidence="7" id="KW-1185">Reference proteome</keyword>
<comment type="caution">
    <text evidence="4">Lacks conserved residue(s) required for the propagation of feature annotation.</text>
</comment>
<dbReference type="InterPro" id="IPR016035">
    <property type="entry name" value="Acyl_Trfase/lysoPLipase"/>
</dbReference>
<dbReference type="KEGG" id="glz:GLAREA_08640"/>
<dbReference type="GO" id="GO:0043531">
    <property type="term" value="F:ADP binding"/>
    <property type="evidence" value="ECO:0007669"/>
    <property type="project" value="InterPro"/>
</dbReference>
<keyword evidence="3 4" id="KW-0443">Lipid metabolism</keyword>
<name>S3CEA2_GLAL2</name>
<dbReference type="GO" id="GO:0016020">
    <property type="term" value="C:membrane"/>
    <property type="evidence" value="ECO:0007669"/>
    <property type="project" value="TreeGrafter"/>
</dbReference>
<dbReference type="PANTHER" id="PTHR24185">
    <property type="entry name" value="CALCIUM-INDEPENDENT PHOSPHOLIPASE A2-GAMMA"/>
    <property type="match status" value="1"/>
</dbReference>
<organism evidence="6 7">
    <name type="scientific">Glarea lozoyensis (strain ATCC 20868 / MF5171)</name>
    <dbReference type="NCBI Taxonomy" id="1116229"/>
    <lineage>
        <taxon>Eukaryota</taxon>
        <taxon>Fungi</taxon>
        <taxon>Dikarya</taxon>
        <taxon>Ascomycota</taxon>
        <taxon>Pezizomycotina</taxon>
        <taxon>Leotiomycetes</taxon>
        <taxon>Helotiales</taxon>
        <taxon>Helotiaceae</taxon>
        <taxon>Glarea</taxon>
    </lineage>
</organism>
<dbReference type="GO" id="GO:0046486">
    <property type="term" value="P:glycerolipid metabolic process"/>
    <property type="evidence" value="ECO:0007669"/>
    <property type="project" value="UniProtKB-ARBA"/>
</dbReference>
<sequence>MATRAPHPPVCLLSLDGGGIKGISELLILQHIMVAVQGQLELAEEPLPCDYFDLIGGTSTGGLITIMLVRLRMTASEALRQYFALTGKIFSKKNTKSKGKEGAFKASTLEASVRGIVVDHERKHGGGASMLPLGDNETRAKGFVCAMAAEMMKKPYHLRTYIVPGKIVYNCEIWEAARATTAAPTYFKAVSIKWPNGSSNRFVDAGLGFNNPTEEIIEEAETIFGTSTPLRLLISVGCGVKSSIRYDAPSMLDKFLPLNAIKTLKDIAADCEKTSDQLERSFKNHTNVYFRFNIPEIGDIGLSEVDAATLNRITASTKAYFDNGSAGHTMLGLVVKRLCEGVEGTVPTHGITLGKIRHQLIPFPRNTNFVGRESYLKQLATKLDPRIWAGTCPWVALDGLGGVGKTQITLQFAYQLQETSPECSVFWVQASDATSFDASYRKIAQQLGIPGLEDEKTDVKQLVFTALQGLMSPWLLIVDNADDYEVLDNANEGNASRVLIEYLPKRGNGAVLFSTRDQKAASDLAEANVIHVEEISRQESIELFKKSVQVQKHHLLDDEASINTLLDLLVDLPLAIKQAAAYINQNTTPIAAYLSFYNDSEEGMIEILSEGFEDRGRYRGQNGQKNPVATTWFISFEQIRRDSSLAANYLSFMGVVARDDIPRLLLIPGPSPNQHTKAIGTLIAYSFVTPRLTEDAFDVHRLVHLATRNWLAEKNEQSIWADTALHRLVEVIPAGGHTDRQVWTRYLPHGIYLVDTVEVCVDNEMAVIELRDRIGRCQNAIGQYNGAEIMHRATLVLREEVLGKEHP</sequence>
<dbReference type="GeneID" id="19467688"/>
<dbReference type="Pfam" id="PF01734">
    <property type="entry name" value="Patatin"/>
    <property type="match status" value="1"/>
</dbReference>
<reference evidence="6 7" key="1">
    <citation type="journal article" date="2013" name="BMC Genomics">
        <title>Genomics-driven discovery of the pneumocandin biosynthetic gene cluster in the fungus Glarea lozoyensis.</title>
        <authorList>
            <person name="Chen L."/>
            <person name="Yue Q."/>
            <person name="Zhang X."/>
            <person name="Xiang M."/>
            <person name="Wang C."/>
            <person name="Li S."/>
            <person name="Che Y."/>
            <person name="Ortiz-Lopez F.J."/>
            <person name="Bills G.F."/>
            <person name="Liu X."/>
            <person name="An Z."/>
        </authorList>
    </citation>
    <scope>NUCLEOTIDE SEQUENCE [LARGE SCALE GENOMIC DNA]</scope>
    <source>
        <strain evidence="7">ATCC 20868 / MF5171</strain>
    </source>
</reference>
<dbReference type="GO" id="GO:0047499">
    <property type="term" value="F:calcium-independent phospholipase A2 activity"/>
    <property type="evidence" value="ECO:0007669"/>
    <property type="project" value="TreeGrafter"/>
</dbReference>
<accession>S3CEA2</accession>
<dbReference type="RefSeq" id="XP_008088875.1">
    <property type="nucleotide sequence ID" value="XM_008090684.1"/>
</dbReference>
<evidence type="ECO:0000313" key="7">
    <source>
        <dbReference type="Proteomes" id="UP000016922"/>
    </source>
</evidence>
<evidence type="ECO:0000313" key="6">
    <source>
        <dbReference type="EMBL" id="EPE24787.1"/>
    </source>
</evidence>
<evidence type="ECO:0000259" key="5">
    <source>
        <dbReference type="PROSITE" id="PS51635"/>
    </source>
</evidence>
<dbReference type="GO" id="GO:0019369">
    <property type="term" value="P:arachidonate metabolic process"/>
    <property type="evidence" value="ECO:0007669"/>
    <property type="project" value="TreeGrafter"/>
</dbReference>
<dbReference type="GO" id="GO:0016042">
    <property type="term" value="P:lipid catabolic process"/>
    <property type="evidence" value="ECO:0007669"/>
    <property type="project" value="UniProtKB-UniRule"/>
</dbReference>
<dbReference type="SUPFAM" id="SSF52151">
    <property type="entry name" value="FabD/lysophospholipase-like"/>
    <property type="match status" value="1"/>
</dbReference>
<dbReference type="Gene3D" id="3.40.50.300">
    <property type="entry name" value="P-loop containing nucleotide triphosphate hydrolases"/>
    <property type="match status" value="1"/>
</dbReference>
<dbReference type="SUPFAM" id="SSF52540">
    <property type="entry name" value="P-loop containing nucleoside triphosphate hydrolases"/>
    <property type="match status" value="1"/>
</dbReference>
<dbReference type="OMA" id="CAIFWIP"/>
<feature type="short sequence motif" description="GXSXG" evidence="4">
    <location>
        <begin position="57"/>
        <end position="61"/>
    </location>
</feature>
<evidence type="ECO:0000256" key="2">
    <source>
        <dbReference type="ARBA" id="ARBA00022963"/>
    </source>
</evidence>
<proteinExistence type="predicted"/>